<gene>
    <name evidence="3" type="ORF">DFP72DRAFT_992156</name>
</gene>
<feature type="compositionally biased region" description="Basic and acidic residues" evidence="1">
    <location>
        <begin position="30"/>
        <end position="39"/>
    </location>
</feature>
<feature type="compositionally biased region" description="Low complexity" evidence="1">
    <location>
        <begin position="45"/>
        <end position="64"/>
    </location>
</feature>
<keyword evidence="4" id="KW-1185">Reference proteome</keyword>
<protein>
    <submittedName>
        <fullName evidence="3">Uncharacterized protein</fullName>
    </submittedName>
</protein>
<name>A0A8H6M1C0_9AGAR</name>
<reference evidence="3 4" key="1">
    <citation type="submission" date="2020-07" db="EMBL/GenBank/DDBJ databases">
        <title>Comparative genomics of pyrophilous fungi reveals a link between fire events and developmental genes.</title>
        <authorList>
            <consortium name="DOE Joint Genome Institute"/>
            <person name="Steindorff A.S."/>
            <person name="Carver A."/>
            <person name="Calhoun S."/>
            <person name="Stillman K."/>
            <person name="Liu H."/>
            <person name="Lipzen A."/>
            <person name="Pangilinan J."/>
            <person name="Labutti K."/>
            <person name="Bruns T.D."/>
            <person name="Grigoriev I.V."/>
        </authorList>
    </citation>
    <scope>NUCLEOTIDE SEQUENCE [LARGE SCALE GENOMIC DNA]</scope>
    <source>
        <strain evidence="3 4">CBS 144469</strain>
    </source>
</reference>
<dbReference type="Proteomes" id="UP000521943">
    <property type="component" value="Unassembled WGS sequence"/>
</dbReference>
<dbReference type="OrthoDB" id="4179406at2759"/>
<comment type="caution">
    <text evidence="3">The sequence shown here is derived from an EMBL/GenBank/DDBJ whole genome shotgun (WGS) entry which is preliminary data.</text>
</comment>
<feature type="transmembrane region" description="Helical" evidence="2">
    <location>
        <begin position="96"/>
        <end position="118"/>
    </location>
</feature>
<evidence type="ECO:0000256" key="1">
    <source>
        <dbReference type="SAM" id="MobiDB-lite"/>
    </source>
</evidence>
<dbReference type="AlphaFoldDB" id="A0A8H6M1C0"/>
<feature type="region of interest" description="Disordered" evidence="1">
    <location>
        <begin position="30"/>
        <end position="64"/>
    </location>
</feature>
<evidence type="ECO:0000313" key="4">
    <source>
        <dbReference type="Proteomes" id="UP000521943"/>
    </source>
</evidence>
<organism evidence="3 4">
    <name type="scientific">Ephemerocybe angulata</name>
    <dbReference type="NCBI Taxonomy" id="980116"/>
    <lineage>
        <taxon>Eukaryota</taxon>
        <taxon>Fungi</taxon>
        <taxon>Dikarya</taxon>
        <taxon>Basidiomycota</taxon>
        <taxon>Agaricomycotina</taxon>
        <taxon>Agaricomycetes</taxon>
        <taxon>Agaricomycetidae</taxon>
        <taxon>Agaricales</taxon>
        <taxon>Agaricineae</taxon>
        <taxon>Psathyrellaceae</taxon>
        <taxon>Ephemerocybe</taxon>
    </lineage>
</organism>
<proteinExistence type="predicted"/>
<keyword evidence="2" id="KW-1133">Transmembrane helix</keyword>
<evidence type="ECO:0000256" key="2">
    <source>
        <dbReference type="SAM" id="Phobius"/>
    </source>
</evidence>
<sequence length="427" mass="48093">MQNRDCLSHPLACLTQQSRRLKAMRLRRDGGWGHGDTRVCHKRPTQPSSTSSPRTPTATRTNTSTTTSHLSICWTISYISSIVHPAIRLLRIPLSLILFAFLLASVAIRVASTVSVAFEPVCFIPGLSSTTACRWIHNHVANGDSLRWADYPALVEVQGKMFEQMLDDSTGSASLSLDMKKTEMATVDLIALVRLSDLASKEALAETLSEFVLDAKDAGRSMHKMDAKMNGALDSIMAMNDYAYGRIEGARANEPGRFSIALWKPKRLTEEHLERLLLELESNYSKLTRLEDRLGTLRDILGWEDKRMSADKEELLSYLWTKLGGNRKDLRNFERNLKLLRDLTVHRKHASARIVATLHTLQGVSQDIEDMRERVAAPNLAGTKVAPEVHMKSIQNGLERLRETRSRAKKIEEDVLRRALGERDRLD</sequence>
<dbReference type="EMBL" id="JACGCI010000069">
    <property type="protein sequence ID" value="KAF6748656.1"/>
    <property type="molecule type" value="Genomic_DNA"/>
</dbReference>
<evidence type="ECO:0000313" key="3">
    <source>
        <dbReference type="EMBL" id="KAF6748656.1"/>
    </source>
</evidence>
<keyword evidence="2" id="KW-0812">Transmembrane</keyword>
<accession>A0A8H6M1C0</accession>
<keyword evidence="2" id="KW-0472">Membrane</keyword>